<feature type="region of interest" description="Disordered" evidence="2">
    <location>
        <begin position="137"/>
        <end position="157"/>
    </location>
</feature>
<keyword evidence="1" id="KW-0175">Coiled coil</keyword>
<accession>A0ABQ9WPD3</accession>
<sequence>MDDTTFFVSDTQLRMAYEPTNMATNIVGPMSTEKINPYRESSQAEDINYRATMVMNPSTQKDLYSGLGLEEHQQTLHEQTLFPSETQMNMANEPTFFPTNIMGDAPGSLSKRFSNSLPADDSMTNTTFDLSNTTGFTSMSASRPPLVPQSTSSRQSITQMRTSYGLDSSRTNISDISFESNRNTDMMMLAGFSPTNVSRMSLQQGTGTQTTPFREEYTPSTERTQFDKDSTQQSSQPTSIAQFSPLFSHNQPLPAQRWNETEDARLMPPPTSHIPQPHHIPSQQPRQPQPIKVDMSNPELLAVLLGMPHRMYDPTFSFSNVNISAPNPHPQNVDQSQLSIKDRMESHKFEATHRRVWNKLTSLRQERQKELQKEVRLTHELMGRLAAKYPFLGNAEDLVRLCAQNPPIDTLSREERAHKGILLLLQKVKEHRESQGLSTDALTRLTEVGIPPAMNTKDISFQGEVEESLRMIGEDSQKVADAKVAADARLMRLRNNLKKLQNNLEQDRREIQALERQRNSKKNGNAWIEASTTAIRTRRRELATGPPQTTIHFPLPPTLEMSLRYQNGEFLHNVTPVFVSASRVVVEMKTTFPPSVFFSHSNNASRLTNPVSVSFQISLSQNSKPEPESPLPDLSRRTTRRSTITPVPTYRPTRMDHENDQTEVNCHCVHSGGLCSLIQTVVGCLRSGFADEKGCFPVSDWVYTFCVDSNLTDSKQTFGRHFPPPQSLVDSILVGIKRVMGVINEVSSITPSQGLSLFIHSLFDITRSTSSQTFNDWTLRESQWRDLLLFSLNSDNEGTLHASLPSLAQLVNSWHNHSPMLTFRSPLHSHLDTPNRLASWQAQFHSNTILVARHNCGPAVRHATPQPVHTTRFEGVWDAAPSVARFVSARDLGIVQPQQLHSSKDASRHPQRGERCGRCFASADHSITAVQELQHATIADRSSVSVDVVRLAESPANVELLATSCFSTPPSASHLPLPFSPALLRLPLSTLLTLSFSNQIAVLRHLNPTQDRTAISATTSPSSEQKRDITSPSSASSGTDIIQWLSSRSPKSASTASSRLESVEERNKEPKTADERFRSSDELRQASALPTSMHSVQLPNQTIQPSSP</sequence>
<feature type="compositionally biased region" description="Polar residues" evidence="2">
    <location>
        <begin position="1088"/>
        <end position="1108"/>
    </location>
</feature>
<feature type="region of interest" description="Disordered" evidence="2">
    <location>
        <begin position="619"/>
        <end position="655"/>
    </location>
</feature>
<keyword evidence="4" id="KW-1185">Reference proteome</keyword>
<evidence type="ECO:0000313" key="4">
    <source>
        <dbReference type="Proteomes" id="UP001281761"/>
    </source>
</evidence>
<feature type="compositionally biased region" description="Polar residues" evidence="2">
    <location>
        <begin position="1030"/>
        <end position="1040"/>
    </location>
</feature>
<feature type="compositionally biased region" description="Polar residues" evidence="2">
    <location>
        <begin position="231"/>
        <end position="253"/>
    </location>
</feature>
<feature type="region of interest" description="Disordered" evidence="2">
    <location>
        <begin position="198"/>
        <end position="289"/>
    </location>
</feature>
<comment type="caution">
    <text evidence="3">The sequence shown here is derived from an EMBL/GenBank/DDBJ whole genome shotgun (WGS) entry which is preliminary data.</text>
</comment>
<evidence type="ECO:0008006" key="5">
    <source>
        <dbReference type="Google" id="ProtNLM"/>
    </source>
</evidence>
<dbReference type="EMBL" id="JARBJD010000516">
    <property type="protein sequence ID" value="KAK2941342.1"/>
    <property type="molecule type" value="Genomic_DNA"/>
</dbReference>
<evidence type="ECO:0000256" key="1">
    <source>
        <dbReference type="SAM" id="Coils"/>
    </source>
</evidence>
<feature type="coiled-coil region" evidence="1">
    <location>
        <begin position="483"/>
        <end position="524"/>
    </location>
</feature>
<feature type="compositionally biased region" description="Basic and acidic residues" evidence="2">
    <location>
        <begin position="1061"/>
        <end position="1084"/>
    </location>
</feature>
<reference evidence="3 4" key="1">
    <citation type="journal article" date="2022" name="bioRxiv">
        <title>Genomics of Preaxostyla Flagellates Illuminates Evolutionary Transitions and the Path Towards Mitochondrial Loss.</title>
        <authorList>
            <person name="Novak L.V.F."/>
            <person name="Treitli S.C."/>
            <person name="Pyrih J."/>
            <person name="Halakuc P."/>
            <person name="Pipaliya S.V."/>
            <person name="Vacek V."/>
            <person name="Brzon O."/>
            <person name="Soukal P."/>
            <person name="Eme L."/>
            <person name="Dacks J.B."/>
            <person name="Karnkowska A."/>
            <person name="Elias M."/>
            <person name="Hampl V."/>
        </authorList>
    </citation>
    <scope>NUCLEOTIDE SEQUENCE [LARGE SCALE GENOMIC DNA]</scope>
    <source>
        <strain evidence="3">NAU3</strain>
        <tissue evidence="3">Gut</tissue>
    </source>
</reference>
<feature type="compositionally biased region" description="Polar residues" evidence="2">
    <location>
        <begin position="198"/>
        <end position="223"/>
    </location>
</feature>
<feature type="compositionally biased region" description="Low complexity" evidence="2">
    <location>
        <begin position="1046"/>
        <end position="1059"/>
    </location>
</feature>
<feature type="compositionally biased region" description="Polar residues" evidence="2">
    <location>
        <begin position="148"/>
        <end position="157"/>
    </location>
</feature>
<name>A0ABQ9WPD3_9EUKA</name>
<proteinExistence type="predicted"/>
<protein>
    <recommendedName>
        <fullName evidence="5">BHLH domain-containing protein</fullName>
    </recommendedName>
</protein>
<gene>
    <name evidence="3" type="ORF">BLNAU_23748</name>
</gene>
<organism evidence="3 4">
    <name type="scientific">Blattamonas nauphoetae</name>
    <dbReference type="NCBI Taxonomy" id="2049346"/>
    <lineage>
        <taxon>Eukaryota</taxon>
        <taxon>Metamonada</taxon>
        <taxon>Preaxostyla</taxon>
        <taxon>Oxymonadida</taxon>
        <taxon>Blattamonas</taxon>
    </lineage>
</organism>
<feature type="region of interest" description="Disordered" evidence="2">
    <location>
        <begin position="1013"/>
        <end position="1108"/>
    </location>
</feature>
<evidence type="ECO:0000256" key="2">
    <source>
        <dbReference type="SAM" id="MobiDB-lite"/>
    </source>
</evidence>
<evidence type="ECO:0000313" key="3">
    <source>
        <dbReference type="EMBL" id="KAK2941342.1"/>
    </source>
</evidence>
<feature type="compositionally biased region" description="Polar residues" evidence="2">
    <location>
        <begin position="1013"/>
        <end position="1023"/>
    </location>
</feature>
<dbReference type="Proteomes" id="UP001281761">
    <property type="component" value="Unassembled WGS sequence"/>
</dbReference>
<feature type="compositionally biased region" description="Low complexity" evidence="2">
    <location>
        <begin position="273"/>
        <end position="289"/>
    </location>
</feature>